<feature type="domain" description="CEP76 C2" evidence="7">
    <location>
        <begin position="98"/>
        <end position="255"/>
    </location>
</feature>
<gene>
    <name evidence="11" type="ORF">CUNI_LOCUS19863</name>
</gene>
<feature type="domain" description="Centrosomal protein of 76 kDa C-terminal" evidence="8">
    <location>
        <begin position="518"/>
        <end position="655"/>
    </location>
</feature>
<evidence type="ECO:0000256" key="6">
    <source>
        <dbReference type="ARBA" id="ARBA00024729"/>
    </source>
</evidence>
<sequence length="658" mass="74030">MALPPEKIAELKQIIHSQVSQMDIHHQIRNVVSNIVSSSNGHAGTLNEADIMNQLRQRGVVDEVMRHIQVDGVHNGKPATHFADTTSHVSHPLSKKANIDPSRRHLYLLVQGGKAFLEHLEDPDSMPGQKVAAYFTLHVYFRNQRYKSRPVPCAVEPQFDEGFLLELHKESSGEAGKMADIVSMLSMCDPIHLVLIKTDAVGDTSLLSSQYFEWRPLLTSKQGVMKTSVEMMGTGSEAHVPVGLLELQLELFPKPPQSLEENVVRAQIELEKSRQAERERMFLVYAKQWWKEYLQVRESHSERLVKMFAQDENGFKRPVSSFVKPLRAGRLLDTPRQAARFVALMHHEKLQALGGGDKVEQWTSTHAFLCRNRGDCEDHAVLLCSLLLGFGLDAYVCVGTKVKGSVHTWVMTVSADGLITFWESLNGHRYVHEPINPDAPPMSKLERPRYPYKTVGCVFNHQSFFANSQATDSVEVCHFDLQNEAHWKSMSRDAVLSVCGSGVCPLWPVPPPLCPSTLDAALVSSDLEQHLKVLVMEHRRDQGLTTSWDDHLSYVLTPALAAYETERITGITAGNEEFQDAVRLAIPEGQTFKGYPIQFTHRNARKAFTTCLRSPVCDEIINCRGDQVKLAVRVRVYPYPESACATWLMFACKYKSIV</sequence>
<evidence type="ECO:0000313" key="12">
    <source>
        <dbReference type="Proteomes" id="UP000678393"/>
    </source>
</evidence>
<dbReference type="OrthoDB" id="5527234at2759"/>
<keyword evidence="5" id="KW-0206">Cytoskeleton</keyword>
<evidence type="ECO:0000256" key="1">
    <source>
        <dbReference type="ARBA" id="ARBA00004114"/>
    </source>
</evidence>
<comment type="function">
    <text evidence="6">Centrosomal protein involved in regulation of centriole duplication. Required to limit centriole duplication to once per cell cycle by preventing centriole reduplication.</text>
</comment>
<dbReference type="SUPFAM" id="SSF54001">
    <property type="entry name" value="Cysteine proteinases"/>
    <property type="match status" value="1"/>
</dbReference>
<evidence type="ECO:0000259" key="9">
    <source>
        <dbReference type="Pfam" id="PF24654"/>
    </source>
</evidence>
<dbReference type="GO" id="GO:0005814">
    <property type="term" value="C:centriole"/>
    <property type="evidence" value="ECO:0007669"/>
    <property type="project" value="UniProtKB-SubCell"/>
</dbReference>
<comment type="caution">
    <text evidence="11">The sequence shown here is derived from an EMBL/GenBank/DDBJ whole genome shotgun (WGS) entry which is preliminary data.</text>
</comment>
<dbReference type="PANTHER" id="PTHR46436">
    <property type="entry name" value="CENTROSOMAL PROTEIN OF 76 KDA"/>
    <property type="match status" value="1"/>
</dbReference>
<keyword evidence="4" id="KW-0963">Cytoplasm</keyword>
<dbReference type="InterPro" id="IPR038765">
    <property type="entry name" value="Papain-like_cys_pep_sf"/>
</dbReference>
<organism evidence="11 12">
    <name type="scientific">Candidula unifasciata</name>
    <dbReference type="NCBI Taxonomy" id="100452"/>
    <lineage>
        <taxon>Eukaryota</taxon>
        <taxon>Metazoa</taxon>
        <taxon>Spiralia</taxon>
        <taxon>Lophotrochozoa</taxon>
        <taxon>Mollusca</taxon>
        <taxon>Gastropoda</taxon>
        <taxon>Heterobranchia</taxon>
        <taxon>Euthyneura</taxon>
        <taxon>Panpulmonata</taxon>
        <taxon>Eupulmonata</taxon>
        <taxon>Stylommatophora</taxon>
        <taxon>Helicina</taxon>
        <taxon>Helicoidea</taxon>
        <taxon>Geomitridae</taxon>
        <taxon>Candidula</taxon>
    </lineage>
</organism>
<keyword evidence="12" id="KW-1185">Reference proteome</keyword>
<dbReference type="InterPro" id="IPR056290">
    <property type="entry name" value="CEPT76/DRC7_peptidase-like_dom"/>
</dbReference>
<dbReference type="Pfam" id="PF15627">
    <property type="entry name" value="CEP76-C2"/>
    <property type="match status" value="1"/>
</dbReference>
<feature type="domain" description="CEP76/DRC7 peptidase-like" evidence="10">
    <location>
        <begin position="360"/>
        <end position="490"/>
    </location>
</feature>
<comment type="similarity">
    <text evidence="2">Belongs to the CEP76 family.</text>
</comment>
<dbReference type="InterPro" id="IPR056289">
    <property type="entry name" value="CEP76_N"/>
</dbReference>
<dbReference type="PANTHER" id="PTHR46436:SF1">
    <property type="entry name" value="CENTROSOMAL PROTEIN OF 76 KDA"/>
    <property type="match status" value="1"/>
</dbReference>
<evidence type="ECO:0000259" key="7">
    <source>
        <dbReference type="Pfam" id="PF15627"/>
    </source>
</evidence>
<dbReference type="InterPro" id="IPR028926">
    <property type="entry name" value="CEP76-C2"/>
</dbReference>
<evidence type="ECO:0000256" key="2">
    <source>
        <dbReference type="ARBA" id="ARBA00005400"/>
    </source>
</evidence>
<proteinExistence type="inferred from homology"/>
<dbReference type="Pfam" id="PF24652">
    <property type="entry name" value="CEP76_C"/>
    <property type="match status" value="1"/>
</dbReference>
<comment type="subcellular location">
    <subcellularLocation>
        <location evidence="1">Cytoplasm</location>
        <location evidence="1">Cytoskeleton</location>
        <location evidence="1">Microtubule organizing center</location>
        <location evidence="1">Centrosome</location>
        <location evidence="1">Centriole</location>
    </subcellularLocation>
</comment>
<feature type="domain" description="CEP76 N-terminal" evidence="9">
    <location>
        <begin position="10"/>
        <end position="68"/>
    </location>
</feature>
<reference evidence="11" key="1">
    <citation type="submission" date="2021-04" db="EMBL/GenBank/DDBJ databases">
        <authorList>
            <consortium name="Molecular Ecology Group"/>
        </authorList>
    </citation>
    <scope>NUCLEOTIDE SEQUENCE</scope>
</reference>
<dbReference type="EMBL" id="CAJHNH020007035">
    <property type="protein sequence ID" value="CAG5134305.1"/>
    <property type="molecule type" value="Genomic_DNA"/>
</dbReference>
<dbReference type="Gene3D" id="3.10.620.30">
    <property type="match status" value="1"/>
</dbReference>
<evidence type="ECO:0000313" key="11">
    <source>
        <dbReference type="EMBL" id="CAG5134305.1"/>
    </source>
</evidence>
<dbReference type="Proteomes" id="UP000678393">
    <property type="component" value="Unassembled WGS sequence"/>
</dbReference>
<evidence type="ECO:0000256" key="4">
    <source>
        <dbReference type="ARBA" id="ARBA00022490"/>
    </source>
</evidence>
<evidence type="ECO:0000256" key="5">
    <source>
        <dbReference type="ARBA" id="ARBA00023212"/>
    </source>
</evidence>
<accession>A0A8S4A2U6</accession>
<dbReference type="GO" id="GO:0046599">
    <property type="term" value="P:regulation of centriole replication"/>
    <property type="evidence" value="ECO:0007669"/>
    <property type="project" value="TreeGrafter"/>
</dbReference>
<dbReference type="Pfam" id="PF24654">
    <property type="entry name" value="CEP76_N"/>
    <property type="match status" value="1"/>
</dbReference>
<dbReference type="AlphaFoldDB" id="A0A8S4A2U6"/>
<evidence type="ECO:0000259" key="8">
    <source>
        <dbReference type="Pfam" id="PF24652"/>
    </source>
</evidence>
<dbReference type="Pfam" id="PF24656">
    <property type="entry name" value="CEPT76_peptidase"/>
    <property type="match status" value="1"/>
</dbReference>
<dbReference type="InterPro" id="IPR052299">
    <property type="entry name" value="CEP76"/>
</dbReference>
<protein>
    <recommendedName>
        <fullName evidence="3">Centrosomal protein of 76 kDa</fullName>
    </recommendedName>
</protein>
<evidence type="ECO:0000259" key="10">
    <source>
        <dbReference type="Pfam" id="PF24656"/>
    </source>
</evidence>
<name>A0A8S4A2U6_9EUPU</name>
<dbReference type="InterPro" id="IPR056288">
    <property type="entry name" value="CEP76_C"/>
</dbReference>
<evidence type="ECO:0000256" key="3">
    <source>
        <dbReference type="ARBA" id="ARBA00015706"/>
    </source>
</evidence>